<name>A0ABT0KUN6_9GAMM</name>
<protein>
    <submittedName>
        <fullName evidence="2">Gamma-glutamyl-gamma-aminobutyrate hydrolase family protein</fullName>
    </submittedName>
</protein>
<proteinExistence type="predicted"/>
<dbReference type="PANTHER" id="PTHR42695:SF5">
    <property type="entry name" value="GLUTAMINE AMIDOTRANSFERASE YLR126C-RELATED"/>
    <property type="match status" value="1"/>
</dbReference>
<dbReference type="Proteomes" id="UP001202134">
    <property type="component" value="Unassembled WGS sequence"/>
</dbReference>
<dbReference type="RefSeq" id="WP_248956744.1">
    <property type="nucleotide sequence ID" value="NZ_JAKIKU010000013.1"/>
</dbReference>
<keyword evidence="3" id="KW-1185">Reference proteome</keyword>
<reference evidence="2 3" key="1">
    <citation type="submission" date="2022-01" db="EMBL/GenBank/DDBJ databases">
        <title>Whole genome-based taxonomy of the Shewanellaceae.</title>
        <authorList>
            <person name="Martin-Rodriguez A.J."/>
        </authorList>
    </citation>
    <scope>NUCLEOTIDE SEQUENCE [LARGE SCALE GENOMIC DNA]</scope>
    <source>
        <strain evidence="2 3">DSM 24955</strain>
    </source>
</reference>
<dbReference type="SUPFAM" id="SSF52317">
    <property type="entry name" value="Class I glutamine amidotransferase-like"/>
    <property type="match status" value="1"/>
</dbReference>
<evidence type="ECO:0000259" key="1">
    <source>
        <dbReference type="Pfam" id="PF00117"/>
    </source>
</evidence>
<accession>A0ABT0KUN6</accession>
<feature type="domain" description="Glutamine amidotransferase" evidence="1">
    <location>
        <begin position="44"/>
        <end position="167"/>
    </location>
</feature>
<dbReference type="PROSITE" id="PS51273">
    <property type="entry name" value="GATASE_TYPE_1"/>
    <property type="match status" value="1"/>
</dbReference>
<keyword evidence="2" id="KW-0378">Hydrolase</keyword>
<dbReference type="Pfam" id="PF00117">
    <property type="entry name" value="GATase"/>
    <property type="match status" value="1"/>
</dbReference>
<gene>
    <name evidence="2" type="ORF">L2737_18730</name>
</gene>
<dbReference type="PANTHER" id="PTHR42695">
    <property type="entry name" value="GLUTAMINE AMIDOTRANSFERASE YLR126C-RELATED"/>
    <property type="match status" value="1"/>
</dbReference>
<dbReference type="InterPro" id="IPR017926">
    <property type="entry name" value="GATASE"/>
</dbReference>
<dbReference type="PRINTS" id="PR00099">
    <property type="entry name" value="CPSGATASE"/>
</dbReference>
<dbReference type="CDD" id="cd01741">
    <property type="entry name" value="GATase1_1"/>
    <property type="match status" value="1"/>
</dbReference>
<sequence length="212" mass="23689">MSNLTIAIIQHHPAEGAGRIADWASIEGHTLVHFMAPNNCLPRLDEIDGLIILGGPMDVVDSPCWMQAELALINQAVQRNMPILGICLGAQLLASTLGASLSPLKKPELGWQRVLFDNNQLLQVPQWHYQGFNFTDAVVTITASSSLWPQQMFHHQRQVGVQFHPEWDTAQIVQLQLAFGDDCPFNNNDGQMLSAQLQLDTWLNNLLNRMFT</sequence>
<organism evidence="2 3">
    <name type="scientific">Shewanella electrodiphila</name>
    <dbReference type="NCBI Taxonomy" id="934143"/>
    <lineage>
        <taxon>Bacteria</taxon>
        <taxon>Pseudomonadati</taxon>
        <taxon>Pseudomonadota</taxon>
        <taxon>Gammaproteobacteria</taxon>
        <taxon>Alteromonadales</taxon>
        <taxon>Shewanellaceae</taxon>
        <taxon>Shewanella</taxon>
    </lineage>
</organism>
<dbReference type="EMBL" id="JAKIKU010000013">
    <property type="protein sequence ID" value="MCL1047339.1"/>
    <property type="molecule type" value="Genomic_DNA"/>
</dbReference>
<dbReference type="PRINTS" id="PR00096">
    <property type="entry name" value="GATASE"/>
</dbReference>
<dbReference type="InterPro" id="IPR029062">
    <property type="entry name" value="Class_I_gatase-like"/>
</dbReference>
<comment type="caution">
    <text evidence="2">The sequence shown here is derived from an EMBL/GenBank/DDBJ whole genome shotgun (WGS) entry which is preliminary data.</text>
</comment>
<evidence type="ECO:0000313" key="3">
    <source>
        <dbReference type="Proteomes" id="UP001202134"/>
    </source>
</evidence>
<dbReference type="Gene3D" id="3.40.50.880">
    <property type="match status" value="1"/>
</dbReference>
<evidence type="ECO:0000313" key="2">
    <source>
        <dbReference type="EMBL" id="MCL1047339.1"/>
    </source>
</evidence>
<dbReference type="InterPro" id="IPR044992">
    <property type="entry name" value="ChyE-like"/>
</dbReference>
<dbReference type="GO" id="GO:0016787">
    <property type="term" value="F:hydrolase activity"/>
    <property type="evidence" value="ECO:0007669"/>
    <property type="project" value="UniProtKB-KW"/>
</dbReference>